<dbReference type="PROSITE" id="PS00678">
    <property type="entry name" value="WD_REPEATS_1"/>
    <property type="match status" value="2"/>
</dbReference>
<feature type="repeat" description="WD" evidence="7">
    <location>
        <begin position="341"/>
        <end position="357"/>
    </location>
</feature>
<dbReference type="PROSITE" id="PS50082">
    <property type="entry name" value="WD_REPEATS_2"/>
    <property type="match status" value="2"/>
</dbReference>
<keyword evidence="6" id="KW-0378">Hydrolase</keyword>
<evidence type="ECO:0000256" key="6">
    <source>
        <dbReference type="ARBA" id="ARBA00022801"/>
    </source>
</evidence>
<evidence type="ECO:0000256" key="5">
    <source>
        <dbReference type="ARBA" id="ARBA00022737"/>
    </source>
</evidence>
<evidence type="ECO:0000256" key="1">
    <source>
        <dbReference type="ARBA" id="ARBA00006247"/>
    </source>
</evidence>
<dbReference type="Pfam" id="PF00400">
    <property type="entry name" value="WD40"/>
    <property type="match status" value="2"/>
</dbReference>
<feature type="repeat" description="WD" evidence="7">
    <location>
        <begin position="64"/>
        <end position="103"/>
    </location>
</feature>
<keyword evidence="2 7" id="KW-0853">WD repeat</keyword>
<dbReference type="GO" id="GO:0006508">
    <property type="term" value="P:proteolysis"/>
    <property type="evidence" value="ECO:0007669"/>
    <property type="project" value="UniProtKB-KW"/>
</dbReference>
<dbReference type="PIRSF" id="PIRSF037237">
    <property type="entry name" value="Peptidase_WD_repeats_DUG2"/>
    <property type="match status" value="1"/>
</dbReference>
<dbReference type="EMBL" id="KV453842">
    <property type="protein sequence ID" value="ODV91090.1"/>
    <property type="molecule type" value="Genomic_DNA"/>
</dbReference>
<evidence type="ECO:0000256" key="7">
    <source>
        <dbReference type="PROSITE-ProRule" id="PRU00221"/>
    </source>
</evidence>
<dbReference type="Gene3D" id="2.130.10.10">
    <property type="entry name" value="YVTN repeat-like/Quinoprotein amine dehydrogenase"/>
    <property type="match status" value="2"/>
</dbReference>
<dbReference type="GO" id="GO:0061672">
    <property type="term" value="C:glutathione hydrolase complex"/>
    <property type="evidence" value="ECO:0007669"/>
    <property type="project" value="EnsemblFungi"/>
</dbReference>
<feature type="domain" description="Peptidase M20 dimerisation" evidence="8">
    <location>
        <begin position="560"/>
        <end position="702"/>
    </location>
</feature>
<dbReference type="PROSITE" id="PS50294">
    <property type="entry name" value="WD_REPEATS_REGION"/>
    <property type="match status" value="1"/>
</dbReference>
<dbReference type="InterPro" id="IPR001261">
    <property type="entry name" value="ArgE/DapE_CS"/>
</dbReference>
<dbReference type="InterPro" id="IPR020472">
    <property type="entry name" value="WD40_PAC1"/>
</dbReference>
<sequence>MIPRVLTPLPAEACSSDTPHRVSTWNHNSSILSLAYTDSYVFAGCQTGEIHVLDLHSYSSVATLRGHTSSVHSLCINNSYLISGSSDSLIMIWNIATLTLEYTVYSIFDIGDIFAICPIGEYIYFGSQNASIQWFSISRPSYKISSLPALRYDKFFDSKCFHAAKNPTSEPSSDNSEPSLQANTIEVPPSNISRYAHYSYIYDLTYAQLPSGINYLISAGGDGYANIWSVSDSNNIKLLHSLACSDTASVSALAVYNQFLYCATGNGQVKVWDLTTMQPTRSVQVDAEEITSLSIDAKYICAASTSGNISFWNHRFELLAKWQAHKGRILASLFLNFPRPLLVTGSSDASVALWDISVFIPENRQPHVGSTCKPNFQNDDLLHAVKKLVSYRTVSSMPSLYIEECSNCAFYLYDMFKRMGVYSSLLPVKSANPLVLGKFTVEKPRRRVLFYGHYDVVPADNLDWNSDPYDLEASDGYIYGRGVSDNKGPLLAAIFAAHDIYTRGELDIDVIFLLEGEEECASRGLEFALSEHADSIGAIDLIFVSNSTWINETTPCINFGLRGVLNATITISSDRPDLHSGVDGGAFREPAQDLIQLLSALANDTGQVQIPGFYDNVRPATDAELTLYDDICKCVPELSLEQLQARWRQPSFSIYRLVTGNANTGGIIPRQVQAFVSFRLVPDQDLDSIKRILKEFLDNKFRAITKSISQCALKVEFTREASPWMGNFSDPIYSDIKGILRDIWHEEPLFIREGGSITALKMLETAFNAPVIQIPCGQSSDNAHLGNERLRLINLFNLRTLFKRLFTDLKTSAQ</sequence>
<gene>
    <name evidence="9" type="ORF">CANCADRAFT_2807</name>
</gene>
<dbReference type="SMART" id="SM00320">
    <property type="entry name" value="WD40"/>
    <property type="match status" value="6"/>
</dbReference>
<dbReference type="GO" id="GO:0006751">
    <property type="term" value="P:glutathione catabolic process"/>
    <property type="evidence" value="ECO:0007669"/>
    <property type="project" value="EnsemblFungi"/>
</dbReference>
<keyword evidence="4" id="KW-0479">Metal-binding</keyword>
<dbReference type="InterPro" id="IPR019775">
    <property type="entry name" value="WD40_repeat_CS"/>
</dbReference>
<comment type="similarity">
    <text evidence="1">Belongs to the peptidase M20A family.</text>
</comment>
<dbReference type="SUPFAM" id="SSF50978">
    <property type="entry name" value="WD40 repeat-like"/>
    <property type="match status" value="1"/>
</dbReference>
<dbReference type="GO" id="GO:0042802">
    <property type="term" value="F:identical protein binding"/>
    <property type="evidence" value="ECO:0007669"/>
    <property type="project" value="EnsemblFungi"/>
</dbReference>
<dbReference type="GO" id="GO:0034399">
    <property type="term" value="C:nuclear periphery"/>
    <property type="evidence" value="ECO:0007669"/>
    <property type="project" value="EnsemblFungi"/>
</dbReference>
<accession>A0A1E4TH67</accession>
<dbReference type="Pfam" id="PF07687">
    <property type="entry name" value="M20_dimer"/>
    <property type="match status" value="1"/>
</dbReference>
<dbReference type="GO" id="GO:0005737">
    <property type="term" value="C:cytoplasm"/>
    <property type="evidence" value="ECO:0007669"/>
    <property type="project" value="EnsemblFungi"/>
</dbReference>
<evidence type="ECO:0000256" key="3">
    <source>
        <dbReference type="ARBA" id="ARBA00022670"/>
    </source>
</evidence>
<dbReference type="Gene3D" id="3.30.70.360">
    <property type="match status" value="1"/>
</dbReference>
<evidence type="ECO:0000256" key="4">
    <source>
        <dbReference type="ARBA" id="ARBA00022723"/>
    </source>
</evidence>
<dbReference type="GO" id="GO:0036374">
    <property type="term" value="F:glutathione hydrolase activity"/>
    <property type="evidence" value="ECO:0007669"/>
    <property type="project" value="EnsemblFungi"/>
</dbReference>
<dbReference type="PRINTS" id="PR00320">
    <property type="entry name" value="GPROTEINBRPT"/>
</dbReference>
<dbReference type="InterPro" id="IPR015943">
    <property type="entry name" value="WD40/YVTN_repeat-like_dom_sf"/>
</dbReference>
<dbReference type="InterPro" id="IPR051458">
    <property type="entry name" value="Cyt/Met_Dipeptidase"/>
</dbReference>
<dbReference type="PROSITE" id="PS00758">
    <property type="entry name" value="ARGE_DAPE_CPG2_1"/>
    <property type="match status" value="1"/>
</dbReference>
<name>A0A1E4TH67_9ASCO</name>
<evidence type="ECO:0000313" key="10">
    <source>
        <dbReference type="Proteomes" id="UP000095023"/>
    </source>
</evidence>
<dbReference type="InterPro" id="IPR036322">
    <property type="entry name" value="WD40_repeat_dom_sf"/>
</dbReference>
<evidence type="ECO:0000256" key="2">
    <source>
        <dbReference type="ARBA" id="ARBA00022574"/>
    </source>
</evidence>
<keyword evidence="3" id="KW-0645">Protease</keyword>
<dbReference type="SUPFAM" id="SSF53187">
    <property type="entry name" value="Zn-dependent exopeptidases"/>
    <property type="match status" value="1"/>
</dbReference>
<reference evidence="10" key="1">
    <citation type="submission" date="2016-02" db="EMBL/GenBank/DDBJ databases">
        <title>Comparative genomics of biotechnologically important yeasts.</title>
        <authorList>
            <consortium name="DOE Joint Genome Institute"/>
            <person name="Riley R."/>
            <person name="Haridas S."/>
            <person name="Wolfe K.H."/>
            <person name="Lopes M.R."/>
            <person name="Hittinger C.T."/>
            <person name="Goker M."/>
            <person name="Salamov A."/>
            <person name="Wisecaver J."/>
            <person name="Long T.M."/>
            <person name="Aerts A.L."/>
            <person name="Barry K."/>
            <person name="Choi C."/>
            <person name="Clum A."/>
            <person name="Coughlan A.Y."/>
            <person name="Deshpande S."/>
            <person name="Douglass A.P."/>
            <person name="Hanson S.J."/>
            <person name="Klenk H.-P."/>
            <person name="Labutti K."/>
            <person name="Lapidus A."/>
            <person name="Lindquist E."/>
            <person name="Lipzen A."/>
            <person name="Meier-Kolthoff J.P."/>
            <person name="Ohm R.A."/>
            <person name="Otillar R.P."/>
            <person name="Pangilinan J."/>
            <person name="Peng Y."/>
            <person name="Rokas A."/>
            <person name="Rosa C.A."/>
            <person name="Scheuner C."/>
            <person name="Sibirny A.A."/>
            <person name="Slot J.C."/>
            <person name="Stielow J.B."/>
            <person name="Sun H."/>
            <person name="Kurtzman C.P."/>
            <person name="Blackwell M."/>
            <person name="Jeffries T.W."/>
            <person name="Grigoriev I.V."/>
        </authorList>
    </citation>
    <scope>NUCLEOTIDE SEQUENCE [LARGE SCALE GENOMIC DNA]</scope>
    <source>
        <strain evidence="10">NRRL Y-17796</strain>
    </source>
</reference>
<dbReference type="Gene3D" id="3.40.630.10">
    <property type="entry name" value="Zn peptidases"/>
    <property type="match status" value="1"/>
</dbReference>
<dbReference type="InterPro" id="IPR001680">
    <property type="entry name" value="WD40_rpt"/>
</dbReference>
<organism evidence="9 10">
    <name type="scientific">Tortispora caseinolytica NRRL Y-17796</name>
    <dbReference type="NCBI Taxonomy" id="767744"/>
    <lineage>
        <taxon>Eukaryota</taxon>
        <taxon>Fungi</taxon>
        <taxon>Dikarya</taxon>
        <taxon>Ascomycota</taxon>
        <taxon>Saccharomycotina</taxon>
        <taxon>Trigonopsidomycetes</taxon>
        <taxon>Trigonopsidales</taxon>
        <taxon>Trigonopsidaceae</taxon>
        <taxon>Tortispora</taxon>
    </lineage>
</organism>
<dbReference type="AlphaFoldDB" id="A0A1E4TH67"/>
<dbReference type="InterPro" id="IPR011650">
    <property type="entry name" value="Peptidase_M20_dimer"/>
</dbReference>
<dbReference type="PANTHER" id="PTHR43270:SF8">
    <property type="entry name" value="DI- AND TRIPEPTIDASE DUG2-RELATED"/>
    <property type="match status" value="1"/>
</dbReference>
<evidence type="ECO:0000259" key="8">
    <source>
        <dbReference type="Pfam" id="PF07687"/>
    </source>
</evidence>
<dbReference type="OrthoDB" id="7832001at2759"/>
<dbReference type="InterPro" id="IPR017149">
    <property type="entry name" value="GSH_degradosome_Dug2"/>
</dbReference>
<evidence type="ECO:0000313" key="9">
    <source>
        <dbReference type="EMBL" id="ODV91090.1"/>
    </source>
</evidence>
<dbReference type="GO" id="GO:0046872">
    <property type="term" value="F:metal ion binding"/>
    <property type="evidence" value="ECO:0007669"/>
    <property type="project" value="UniProtKB-KW"/>
</dbReference>
<dbReference type="PANTHER" id="PTHR43270">
    <property type="entry name" value="BETA-ALA-HIS DIPEPTIDASE"/>
    <property type="match status" value="1"/>
</dbReference>
<dbReference type="Proteomes" id="UP000095023">
    <property type="component" value="Unassembled WGS sequence"/>
</dbReference>
<keyword evidence="10" id="KW-1185">Reference proteome</keyword>
<dbReference type="InterPro" id="IPR002933">
    <property type="entry name" value="Peptidase_M20"/>
</dbReference>
<dbReference type="Pfam" id="PF01546">
    <property type="entry name" value="Peptidase_M20"/>
    <property type="match status" value="1"/>
</dbReference>
<protein>
    <recommendedName>
        <fullName evidence="8">Peptidase M20 dimerisation domain-containing protein</fullName>
    </recommendedName>
</protein>
<proteinExistence type="inferred from homology"/>
<keyword evidence="5" id="KW-0677">Repeat</keyword>